<feature type="domain" description="SH3" evidence="4">
    <location>
        <begin position="433"/>
        <end position="492"/>
    </location>
</feature>
<evidence type="ECO:0000256" key="3">
    <source>
        <dbReference type="SAM" id="MobiDB-lite"/>
    </source>
</evidence>
<dbReference type="EMBL" id="JARVKF010000051">
    <property type="protein sequence ID" value="KAK9424013.1"/>
    <property type="molecule type" value="Genomic_DNA"/>
</dbReference>
<proteinExistence type="predicted"/>
<feature type="domain" description="BAR" evidence="5">
    <location>
        <begin position="10"/>
        <end position="244"/>
    </location>
</feature>
<evidence type="ECO:0000313" key="6">
    <source>
        <dbReference type="EMBL" id="KAK9424013.1"/>
    </source>
</evidence>
<dbReference type="Gene3D" id="2.30.30.40">
    <property type="entry name" value="SH3 Domains"/>
    <property type="match status" value="1"/>
</dbReference>
<feature type="compositionally biased region" description="Low complexity" evidence="3">
    <location>
        <begin position="392"/>
        <end position="410"/>
    </location>
</feature>
<evidence type="ECO:0000313" key="7">
    <source>
        <dbReference type="Proteomes" id="UP001408356"/>
    </source>
</evidence>
<dbReference type="PRINTS" id="PR00452">
    <property type="entry name" value="SH3DOMAIN"/>
</dbReference>
<evidence type="ECO:0000256" key="1">
    <source>
        <dbReference type="ARBA" id="ARBA00022443"/>
    </source>
</evidence>
<feature type="region of interest" description="Disordered" evidence="3">
    <location>
        <begin position="289"/>
        <end position="430"/>
    </location>
</feature>
<name>A0ABR2VAS7_9PEZI</name>
<organism evidence="6 7">
    <name type="scientific">Seiridium unicorne</name>
    <dbReference type="NCBI Taxonomy" id="138068"/>
    <lineage>
        <taxon>Eukaryota</taxon>
        <taxon>Fungi</taxon>
        <taxon>Dikarya</taxon>
        <taxon>Ascomycota</taxon>
        <taxon>Pezizomycotina</taxon>
        <taxon>Sordariomycetes</taxon>
        <taxon>Xylariomycetidae</taxon>
        <taxon>Amphisphaeriales</taxon>
        <taxon>Sporocadaceae</taxon>
        <taxon>Seiridium</taxon>
    </lineage>
</organism>
<gene>
    <name evidence="6" type="ORF">SUNI508_13834</name>
</gene>
<dbReference type="SUPFAM" id="SSF50044">
    <property type="entry name" value="SH3-domain"/>
    <property type="match status" value="1"/>
</dbReference>
<sequence>MQSMQSMQRQFGKLTHKAPGDNAKVSVVLNDYEDADNVLAKIIENAKSWRDSWVALTTSQLGIVTEYEGLYDPIEGTGRTNMRSTAATPELQLHRTFELKEAYAGLKNELLEELGQIENSIVIPATTARDCLAPLKKTIKKRENRRLDYEKAQDKALKLQRKPGKSAKDDAALAKAQEEVARVTDEFQVIDNHVRETLPPIVNAAFSIVPPLVSAVVLIQNRLLGLYYTVLHNYCETHNFPSPPPPMDGVIISWQEVFNPARKEIESISCIAHGKAARQPMNVNIEAQAEENRKPSTSSMNGFRRTSSNLIPPKDDGPGPMPPRPTRISSTPTISTPRPTPGPRPTFNNPNFGSSSNLGVPTEFTTASGFGHSPPAPAYSPNSLKPRSDYFSTRPPSAASTAPSTISTNSVSPGIVKKKPPPPPPKRIASNKLPEEFVVALYPFAGQSAGDLSFQEGDRIKVVKKTGTDQDWWVGEIGGRKGSFPANYCKTG</sequence>
<feature type="compositionally biased region" description="Polar residues" evidence="3">
    <location>
        <begin position="295"/>
        <end position="310"/>
    </location>
</feature>
<dbReference type="InterPro" id="IPR027267">
    <property type="entry name" value="AH/BAR_dom_sf"/>
</dbReference>
<dbReference type="PROSITE" id="PS51021">
    <property type="entry name" value="BAR"/>
    <property type="match status" value="1"/>
</dbReference>
<dbReference type="InterPro" id="IPR004148">
    <property type="entry name" value="BAR_dom"/>
</dbReference>
<dbReference type="InterPro" id="IPR046982">
    <property type="entry name" value="BIN3/RVS161-like"/>
</dbReference>
<dbReference type="InterPro" id="IPR001452">
    <property type="entry name" value="SH3_domain"/>
</dbReference>
<accession>A0ABR2VAS7</accession>
<dbReference type="Pfam" id="PF14604">
    <property type="entry name" value="SH3_9"/>
    <property type="match status" value="1"/>
</dbReference>
<dbReference type="PANTHER" id="PTHR47174:SF2">
    <property type="entry name" value="SH3 DOMAIN SIGNALLING PROTEIN (AFU_ORTHOLOGUE AFUA_5G07670)"/>
    <property type="match status" value="1"/>
</dbReference>
<dbReference type="SMART" id="SM00326">
    <property type="entry name" value="SH3"/>
    <property type="match status" value="1"/>
</dbReference>
<evidence type="ECO:0000259" key="5">
    <source>
        <dbReference type="PROSITE" id="PS51021"/>
    </source>
</evidence>
<keyword evidence="7" id="KW-1185">Reference proteome</keyword>
<dbReference type="PANTHER" id="PTHR47174">
    <property type="entry name" value="BRIDGING INTEGRATOR 3"/>
    <property type="match status" value="1"/>
</dbReference>
<dbReference type="SUPFAM" id="SSF103657">
    <property type="entry name" value="BAR/IMD domain-like"/>
    <property type="match status" value="1"/>
</dbReference>
<reference evidence="6 7" key="1">
    <citation type="journal article" date="2024" name="J. Plant Pathol.">
        <title>Sequence and assembly of the genome of Seiridium unicorne, isolate CBS 538.82, causal agent of cypress canker disease.</title>
        <authorList>
            <person name="Scali E."/>
            <person name="Rocca G.D."/>
            <person name="Danti R."/>
            <person name="Garbelotto M."/>
            <person name="Barberini S."/>
            <person name="Baroncelli R."/>
            <person name="Emiliani G."/>
        </authorList>
    </citation>
    <scope>NUCLEOTIDE SEQUENCE [LARGE SCALE GENOMIC DNA]</scope>
    <source>
        <strain evidence="6 7">BM-138-508</strain>
    </source>
</reference>
<dbReference type="Pfam" id="PF03114">
    <property type="entry name" value="BAR"/>
    <property type="match status" value="1"/>
</dbReference>
<protein>
    <submittedName>
        <fullName evidence="6">SH3 domain-containing protein</fullName>
    </submittedName>
</protein>
<dbReference type="Gene3D" id="1.20.1270.60">
    <property type="entry name" value="Arfaptin homology (AH) domain/BAR domain"/>
    <property type="match status" value="1"/>
</dbReference>
<dbReference type="Proteomes" id="UP001408356">
    <property type="component" value="Unassembled WGS sequence"/>
</dbReference>
<comment type="caution">
    <text evidence="6">The sequence shown here is derived from an EMBL/GenBank/DDBJ whole genome shotgun (WGS) entry which is preliminary data.</text>
</comment>
<evidence type="ECO:0000259" key="4">
    <source>
        <dbReference type="PROSITE" id="PS50002"/>
    </source>
</evidence>
<feature type="compositionally biased region" description="Polar residues" evidence="3">
    <location>
        <begin position="354"/>
        <end position="368"/>
    </location>
</feature>
<dbReference type="CDD" id="cd07599">
    <property type="entry name" value="BAR_Rvs167p"/>
    <property type="match status" value="1"/>
</dbReference>
<dbReference type="InterPro" id="IPR036028">
    <property type="entry name" value="SH3-like_dom_sf"/>
</dbReference>
<feature type="compositionally biased region" description="Low complexity" evidence="3">
    <location>
        <begin position="326"/>
        <end position="337"/>
    </location>
</feature>
<evidence type="ECO:0000256" key="2">
    <source>
        <dbReference type="PROSITE-ProRule" id="PRU00192"/>
    </source>
</evidence>
<dbReference type="PROSITE" id="PS50002">
    <property type="entry name" value="SH3"/>
    <property type="match status" value="1"/>
</dbReference>
<keyword evidence="1 2" id="KW-0728">SH3 domain</keyword>